<proteinExistence type="predicted"/>
<sequence length="54" mass="6162">MRKTDSHQDCPTYCSPGVRCWREGLCTCSERDHQKITMNLIRGDRRGGVIPALI</sequence>
<protein>
    <submittedName>
        <fullName evidence="1">Uncharacterized protein</fullName>
    </submittedName>
</protein>
<gene>
    <name evidence="1" type="ORF">ASZ90_011056</name>
</gene>
<reference evidence="1" key="1">
    <citation type="journal article" date="2015" name="Proc. Natl. Acad. Sci. U.S.A.">
        <title>Networks of energetic and metabolic interactions define dynamics in microbial communities.</title>
        <authorList>
            <person name="Embree M."/>
            <person name="Liu J.K."/>
            <person name="Al-Bassam M.M."/>
            <person name="Zengler K."/>
        </authorList>
    </citation>
    <scope>NUCLEOTIDE SEQUENCE</scope>
</reference>
<dbReference type="EMBL" id="LNQE01001313">
    <property type="protein sequence ID" value="KUG19229.1"/>
    <property type="molecule type" value="Genomic_DNA"/>
</dbReference>
<evidence type="ECO:0000313" key="1">
    <source>
        <dbReference type="EMBL" id="KUG19229.1"/>
    </source>
</evidence>
<organism evidence="1">
    <name type="scientific">hydrocarbon metagenome</name>
    <dbReference type="NCBI Taxonomy" id="938273"/>
    <lineage>
        <taxon>unclassified sequences</taxon>
        <taxon>metagenomes</taxon>
        <taxon>ecological metagenomes</taxon>
    </lineage>
</organism>
<comment type="caution">
    <text evidence="1">The sequence shown here is derived from an EMBL/GenBank/DDBJ whole genome shotgun (WGS) entry which is preliminary data.</text>
</comment>
<accession>A0A0W8FEB1</accession>
<name>A0A0W8FEB1_9ZZZZ</name>
<dbReference type="AlphaFoldDB" id="A0A0W8FEB1"/>